<dbReference type="OrthoDB" id="4937900at2759"/>
<evidence type="ECO:0000313" key="5">
    <source>
        <dbReference type="Proteomes" id="UP000887226"/>
    </source>
</evidence>
<dbReference type="PROSITE" id="PS50048">
    <property type="entry name" value="ZN2_CY6_FUNGAL_2"/>
    <property type="match status" value="1"/>
</dbReference>
<keyword evidence="5" id="KW-1185">Reference proteome</keyword>
<dbReference type="CDD" id="cd00067">
    <property type="entry name" value="GAL4"/>
    <property type="match status" value="1"/>
</dbReference>
<feature type="domain" description="Zn(2)-C6 fungal-type" evidence="3">
    <location>
        <begin position="13"/>
        <end position="45"/>
    </location>
</feature>
<comment type="caution">
    <text evidence="4">The sequence shown here is derived from an EMBL/GenBank/DDBJ whole genome shotgun (WGS) entry which is preliminary data.</text>
</comment>
<dbReference type="GO" id="GO:0001228">
    <property type="term" value="F:DNA-binding transcription activator activity, RNA polymerase II-specific"/>
    <property type="evidence" value="ECO:0007669"/>
    <property type="project" value="TreeGrafter"/>
</dbReference>
<dbReference type="Proteomes" id="UP000887226">
    <property type="component" value="Unassembled WGS sequence"/>
</dbReference>
<dbReference type="GO" id="GO:0008270">
    <property type="term" value="F:zinc ion binding"/>
    <property type="evidence" value="ECO:0007669"/>
    <property type="project" value="InterPro"/>
</dbReference>
<dbReference type="InterPro" id="IPR021858">
    <property type="entry name" value="Fun_TF"/>
</dbReference>
<reference evidence="4" key="1">
    <citation type="journal article" date="2021" name="IMA Fungus">
        <title>Genomic characterization of three marine fungi, including Emericellopsis atlantica sp. nov. with signatures of a generalist lifestyle and marine biomass degradation.</title>
        <authorList>
            <person name="Hagestad O.C."/>
            <person name="Hou L."/>
            <person name="Andersen J.H."/>
            <person name="Hansen E.H."/>
            <person name="Altermark B."/>
            <person name="Li C."/>
            <person name="Kuhnert E."/>
            <person name="Cox R.J."/>
            <person name="Crous P.W."/>
            <person name="Spatafora J.W."/>
            <person name="Lail K."/>
            <person name="Amirebrahimi M."/>
            <person name="Lipzen A."/>
            <person name="Pangilinan J."/>
            <person name="Andreopoulos W."/>
            <person name="Hayes R.D."/>
            <person name="Ng V."/>
            <person name="Grigoriev I.V."/>
            <person name="Jackson S.A."/>
            <person name="Sutton T.D.S."/>
            <person name="Dobson A.D.W."/>
            <person name="Rama T."/>
        </authorList>
    </citation>
    <scope>NUCLEOTIDE SEQUENCE</scope>
    <source>
        <strain evidence="4">TRa3180A</strain>
    </source>
</reference>
<evidence type="ECO:0000259" key="3">
    <source>
        <dbReference type="PROSITE" id="PS50048"/>
    </source>
</evidence>
<dbReference type="Pfam" id="PF11951">
    <property type="entry name" value="Fungal_trans_2"/>
    <property type="match status" value="1"/>
</dbReference>
<evidence type="ECO:0000313" key="4">
    <source>
        <dbReference type="EMBL" id="KAG9246344.1"/>
    </source>
</evidence>
<dbReference type="SUPFAM" id="SSF57701">
    <property type="entry name" value="Zn2/Cys6 DNA-binding domain"/>
    <property type="match status" value="1"/>
</dbReference>
<dbReference type="EMBL" id="MU253808">
    <property type="protein sequence ID" value="KAG9246344.1"/>
    <property type="molecule type" value="Genomic_DNA"/>
</dbReference>
<dbReference type="InterPro" id="IPR036864">
    <property type="entry name" value="Zn2-C6_fun-type_DNA-bd_sf"/>
</dbReference>
<dbReference type="InterPro" id="IPR053157">
    <property type="entry name" value="Sterol_Uptake_Regulator"/>
</dbReference>
<name>A0A9P8CGL4_9HELO</name>
<dbReference type="PROSITE" id="PS00463">
    <property type="entry name" value="ZN2_CY6_FUNGAL_1"/>
    <property type="match status" value="1"/>
</dbReference>
<protein>
    <recommendedName>
        <fullName evidence="3">Zn(2)-C6 fungal-type domain-containing protein</fullName>
    </recommendedName>
</protein>
<dbReference type="Pfam" id="PF00172">
    <property type="entry name" value="Zn_clus"/>
    <property type="match status" value="1"/>
</dbReference>
<sequence length="392" mass="44153">MQKRKSHHKSRAGCHNCKNRHVKCDEQGPPCANCVVRGAIDTCTYSSSLRSSSTDQASSGCRCTSETPPGDLHVEQKQLLKLELMHRWSVETYKSFSGVADDDHYLQVILPQYSFQHEFLLHGILAVAALDIAASESDRASARCGKYSQITMEYYDKASVMFRKQLDTITQDNIHYIYMFSVMAMCINMAITQCSGGDEHATLLDRVPLLLELSLASTSFFTKYPEWMLNSPLSKSIQAASLLIYEPKIRLDATVEKALATLESVVRQSVLPTNLAELETYRNTISGLRTCYMEDTKDLMKGFCIAFPTLAGRNFAAEVGDMKPVALLILLHWAISLHRFGTMAWWARSVGMKLVQETSVALEQRYPELVLLPEWRSGILWGKKVIGVPEYW</sequence>
<evidence type="ECO:0000256" key="1">
    <source>
        <dbReference type="ARBA" id="ARBA00023242"/>
    </source>
</evidence>
<dbReference type="SMART" id="SM00066">
    <property type="entry name" value="GAL4"/>
    <property type="match status" value="1"/>
</dbReference>
<organism evidence="4 5">
    <name type="scientific">Calycina marina</name>
    <dbReference type="NCBI Taxonomy" id="1763456"/>
    <lineage>
        <taxon>Eukaryota</taxon>
        <taxon>Fungi</taxon>
        <taxon>Dikarya</taxon>
        <taxon>Ascomycota</taxon>
        <taxon>Pezizomycotina</taxon>
        <taxon>Leotiomycetes</taxon>
        <taxon>Helotiales</taxon>
        <taxon>Pezizellaceae</taxon>
        <taxon>Calycina</taxon>
    </lineage>
</organism>
<feature type="region of interest" description="Disordered" evidence="2">
    <location>
        <begin position="47"/>
        <end position="66"/>
    </location>
</feature>
<keyword evidence="1" id="KW-0539">Nucleus</keyword>
<dbReference type="InterPro" id="IPR001138">
    <property type="entry name" value="Zn2Cys6_DnaBD"/>
</dbReference>
<proteinExistence type="predicted"/>
<gene>
    <name evidence="4" type="ORF">BJ878DRAFT_574111</name>
</gene>
<dbReference type="PANTHER" id="PTHR47784:SF10">
    <property type="entry name" value="TRANSCRIPTION FACTOR, PUTATIVE (AFU_ORTHOLOGUE AFUA_6G14150)-RELATED"/>
    <property type="match status" value="1"/>
</dbReference>
<dbReference type="AlphaFoldDB" id="A0A9P8CGL4"/>
<evidence type="ECO:0000256" key="2">
    <source>
        <dbReference type="SAM" id="MobiDB-lite"/>
    </source>
</evidence>
<feature type="compositionally biased region" description="Low complexity" evidence="2">
    <location>
        <begin position="47"/>
        <end position="59"/>
    </location>
</feature>
<accession>A0A9P8CGL4</accession>
<dbReference type="Gene3D" id="4.10.240.10">
    <property type="entry name" value="Zn(2)-C6 fungal-type DNA-binding domain"/>
    <property type="match status" value="1"/>
</dbReference>
<dbReference type="PANTHER" id="PTHR47784">
    <property type="entry name" value="STEROL UPTAKE CONTROL PROTEIN 2"/>
    <property type="match status" value="1"/>
</dbReference>